<protein>
    <recommendedName>
        <fullName evidence="1">DUF5672 domain-containing protein</fullName>
    </recommendedName>
</protein>
<evidence type="ECO:0000313" key="2">
    <source>
        <dbReference type="EMBL" id="SOD83223.1"/>
    </source>
</evidence>
<dbReference type="InterPro" id="IPR043729">
    <property type="entry name" value="DUF5672"/>
</dbReference>
<dbReference type="AlphaFoldDB" id="A0A286FJ25"/>
<keyword evidence="3" id="KW-1185">Reference proteome</keyword>
<dbReference type="OrthoDB" id="7391526at2"/>
<dbReference type="RefSeq" id="WP_097125924.1">
    <property type="nucleotide sequence ID" value="NZ_OCNH01000001.1"/>
</dbReference>
<gene>
    <name evidence="2" type="ORF">SAMN06269250_2404</name>
</gene>
<dbReference type="EMBL" id="OCNH01000001">
    <property type="protein sequence ID" value="SOD83223.1"/>
    <property type="molecule type" value="Genomic_DNA"/>
</dbReference>
<dbReference type="Proteomes" id="UP000219452">
    <property type="component" value="Unassembled WGS sequence"/>
</dbReference>
<organism evidence="2 3">
    <name type="scientific">Spirosoma fluviale</name>
    <dbReference type="NCBI Taxonomy" id="1597977"/>
    <lineage>
        <taxon>Bacteria</taxon>
        <taxon>Pseudomonadati</taxon>
        <taxon>Bacteroidota</taxon>
        <taxon>Cytophagia</taxon>
        <taxon>Cytophagales</taxon>
        <taxon>Cytophagaceae</taxon>
        <taxon>Spirosoma</taxon>
    </lineage>
</organism>
<name>A0A286FJ25_9BACT</name>
<reference evidence="3" key="1">
    <citation type="submission" date="2017-09" db="EMBL/GenBank/DDBJ databases">
        <authorList>
            <person name="Varghese N."/>
            <person name="Submissions S."/>
        </authorList>
    </citation>
    <scope>NUCLEOTIDE SEQUENCE [LARGE SCALE GENOMIC DNA]</scope>
    <source>
        <strain evidence="3">DSM 29961</strain>
    </source>
</reference>
<sequence>MMQSSSVSVNIVIPAYKAQLTDYERIALTQCVRVLGNYPIWLATPHALDITAYQEIGPNVNARTFDERYFTDVQGYNRLMLSEEFYSAFTDQEYVLIYQLDAFVFQDDLAYWCQQNYDYIGAPWLRDRDFTGWFDKFDFTIRQRLATWLNLKKPDGITPREIINLNGVGNGGLTLRRVSAMLRCLKRFKHKIDEYERKTLHQYHEDVFWGIEVNRYWPHLRIPSYRKALHFSIEFFPQWAVEHYNQGQLPFGCHAWNIHGTDYWRPVFARYGYQI</sequence>
<evidence type="ECO:0000259" key="1">
    <source>
        <dbReference type="Pfam" id="PF18922"/>
    </source>
</evidence>
<feature type="domain" description="DUF5672" evidence="1">
    <location>
        <begin position="60"/>
        <end position="254"/>
    </location>
</feature>
<evidence type="ECO:0000313" key="3">
    <source>
        <dbReference type="Proteomes" id="UP000219452"/>
    </source>
</evidence>
<accession>A0A286FJ25</accession>
<dbReference type="Pfam" id="PF18922">
    <property type="entry name" value="DUF5672"/>
    <property type="match status" value="1"/>
</dbReference>
<proteinExistence type="predicted"/>